<protein>
    <submittedName>
        <fullName evidence="3">Protein fam50a</fullName>
    </submittedName>
</protein>
<dbReference type="PANTHER" id="PTHR12722:SF0">
    <property type="entry name" value="PROTEIN FAM50A"/>
    <property type="match status" value="1"/>
</dbReference>
<comment type="caution">
    <text evidence="3">The sequence shown here is derived from an EMBL/GenBank/DDBJ whole genome shotgun (WGS) entry which is preliminary data.</text>
</comment>
<accession>A0ABV2ANH9</accession>
<keyword evidence="1" id="KW-0175">Coiled coil</keyword>
<proteinExistence type="predicted"/>
<name>A0ABV2ANH9_9EUKA</name>
<evidence type="ECO:0000256" key="1">
    <source>
        <dbReference type="SAM" id="Coils"/>
    </source>
</evidence>
<feature type="region of interest" description="Disordered" evidence="2">
    <location>
        <begin position="120"/>
        <end position="158"/>
    </location>
</feature>
<dbReference type="EMBL" id="JBDODL010001146">
    <property type="protein sequence ID" value="MES1921200.1"/>
    <property type="molecule type" value="Genomic_DNA"/>
</dbReference>
<evidence type="ECO:0000313" key="4">
    <source>
        <dbReference type="Proteomes" id="UP001439008"/>
    </source>
</evidence>
<dbReference type="InterPro" id="IPR007005">
    <property type="entry name" value="XAP5"/>
</dbReference>
<gene>
    <name evidence="3" type="primary">FAM50A</name>
    <name evidence="3" type="ORF">MHBO_002766</name>
</gene>
<evidence type="ECO:0000313" key="3">
    <source>
        <dbReference type="EMBL" id="MES1921200.1"/>
    </source>
</evidence>
<reference evidence="3 4" key="1">
    <citation type="journal article" date="2024" name="BMC Biol.">
        <title>Comparative genomics of Ascetosporea gives new insight into the evolutionary basis for animal parasitism in Rhizaria.</title>
        <authorList>
            <person name="Hiltunen Thoren M."/>
            <person name="Onut-Brannstrom I."/>
            <person name="Alfjorden A."/>
            <person name="Peckova H."/>
            <person name="Swords F."/>
            <person name="Hooper C."/>
            <person name="Holzer A.S."/>
            <person name="Bass D."/>
            <person name="Burki F."/>
        </authorList>
    </citation>
    <scope>NUCLEOTIDE SEQUENCE [LARGE SCALE GENOMIC DNA]</scope>
    <source>
        <strain evidence="3">20-A016</strain>
    </source>
</reference>
<sequence length="207" mass="24738">MAHFKGSEEDFNREREGMNIRMRQQFEFEEIKKKLKEESNRGLVTLNQQFSKADLTSVDNFKSETIGLVSADEFRRKRKKLLQNNQSEKKIDEKKTNFKNKIEEENRLLKNKIKNTLSFDPFQSEDEPTATNSKKLNFKKKKSLKNPNVDTSFLPDKERDKRDAELRSKLKRKWIEKQELIKNEKIEIIYVYWDGSGHRKKITVIFC</sequence>
<organism evidence="3 4">
    <name type="scientific">Bonamia ostreae</name>
    <dbReference type="NCBI Taxonomy" id="126728"/>
    <lineage>
        <taxon>Eukaryota</taxon>
        <taxon>Sar</taxon>
        <taxon>Rhizaria</taxon>
        <taxon>Endomyxa</taxon>
        <taxon>Ascetosporea</taxon>
        <taxon>Haplosporida</taxon>
        <taxon>Bonamia</taxon>
    </lineage>
</organism>
<feature type="coiled-coil region" evidence="1">
    <location>
        <begin position="84"/>
        <end position="115"/>
    </location>
</feature>
<evidence type="ECO:0000256" key="2">
    <source>
        <dbReference type="SAM" id="MobiDB-lite"/>
    </source>
</evidence>
<dbReference type="PANTHER" id="PTHR12722">
    <property type="entry name" value="XAP-5 PROTEIN-RELATED"/>
    <property type="match status" value="1"/>
</dbReference>
<dbReference type="Proteomes" id="UP001439008">
    <property type="component" value="Unassembled WGS sequence"/>
</dbReference>
<keyword evidence="4" id="KW-1185">Reference proteome</keyword>